<dbReference type="GO" id="GO:0009236">
    <property type="term" value="P:cobalamin biosynthetic process"/>
    <property type="evidence" value="ECO:0007669"/>
    <property type="project" value="UniProtKB-UniRule"/>
</dbReference>
<dbReference type="HAMAP" id="MF_00028">
    <property type="entry name" value="CobQ"/>
    <property type="match status" value="1"/>
</dbReference>
<dbReference type="PROSITE" id="PS51274">
    <property type="entry name" value="GATASE_COBBQ"/>
    <property type="match status" value="1"/>
</dbReference>
<comment type="function">
    <text evidence="4">Catalyzes amidations at positions B, D, E, and G on adenosylcobyrinic A,C-diamide. NH(2) groups are provided by glutamine, and one molecule of ATP is hydrogenolyzed for each amidation.</text>
</comment>
<dbReference type="SUPFAM" id="SSF52317">
    <property type="entry name" value="Class I glutamine amidotransferase-like"/>
    <property type="match status" value="1"/>
</dbReference>
<keyword evidence="8" id="KW-1185">Reference proteome</keyword>
<dbReference type="CDD" id="cd01750">
    <property type="entry name" value="GATase1_CobQ"/>
    <property type="match status" value="1"/>
</dbReference>
<dbReference type="PANTHER" id="PTHR21343">
    <property type="entry name" value="DETHIOBIOTIN SYNTHETASE"/>
    <property type="match status" value="1"/>
</dbReference>
<evidence type="ECO:0000256" key="2">
    <source>
        <dbReference type="ARBA" id="ARBA00022573"/>
    </source>
</evidence>
<dbReference type="InterPro" id="IPR004459">
    <property type="entry name" value="CobQ_synth"/>
</dbReference>
<feature type="active site" description="Nucleophile" evidence="4">
    <location>
        <position position="329"/>
    </location>
</feature>
<evidence type="ECO:0000313" key="7">
    <source>
        <dbReference type="EMBL" id="GEM49516.1"/>
    </source>
</evidence>
<dbReference type="Proteomes" id="UP000321306">
    <property type="component" value="Unassembled WGS sequence"/>
</dbReference>
<name>A0A511NAF3_DEIC1</name>
<proteinExistence type="inferred from homology"/>
<dbReference type="RefSeq" id="WP_222594830.1">
    <property type="nucleotide sequence ID" value="NZ_BJXB01000036.1"/>
</dbReference>
<dbReference type="InterPro" id="IPR011698">
    <property type="entry name" value="GATase_3"/>
</dbReference>
<comment type="pathway">
    <text evidence="1 4">Cofactor biosynthesis; adenosylcobalamin biosynthesis.</text>
</comment>
<keyword evidence="2 4" id="KW-0169">Cobalamin biosynthesis</keyword>
<dbReference type="NCBIfam" id="TIGR00313">
    <property type="entry name" value="cobQ"/>
    <property type="match status" value="1"/>
</dbReference>
<reference evidence="7 8" key="1">
    <citation type="submission" date="2019-07" db="EMBL/GenBank/DDBJ databases">
        <title>Whole genome shotgun sequence of Deinococcus cellulosilyticus NBRC 106333.</title>
        <authorList>
            <person name="Hosoyama A."/>
            <person name="Uohara A."/>
            <person name="Ohji S."/>
            <person name="Ichikawa N."/>
        </authorList>
    </citation>
    <scope>NUCLEOTIDE SEQUENCE [LARGE SCALE GENOMIC DNA]</scope>
    <source>
        <strain evidence="7 8">NBRC 106333</strain>
    </source>
</reference>
<feature type="active site" evidence="4">
    <location>
        <position position="416"/>
    </location>
</feature>
<dbReference type="InterPro" id="IPR033949">
    <property type="entry name" value="CobQ_GATase1"/>
</dbReference>
<evidence type="ECO:0000259" key="6">
    <source>
        <dbReference type="Pfam" id="PF07685"/>
    </source>
</evidence>
<dbReference type="AlphaFoldDB" id="A0A511NAF3"/>
<dbReference type="Pfam" id="PF07685">
    <property type="entry name" value="GATase_3"/>
    <property type="match status" value="1"/>
</dbReference>
<feature type="domain" description="CobQ/CobB/MinD/ParA nucleotide binding" evidence="5">
    <location>
        <begin position="6"/>
        <end position="225"/>
    </location>
</feature>
<comment type="similarity">
    <text evidence="4">Belongs to the CobB/CobQ family. CobQ subfamily.</text>
</comment>
<keyword evidence="3 4" id="KW-0315">Glutamine amidotransferase</keyword>
<evidence type="ECO:0000256" key="1">
    <source>
        <dbReference type="ARBA" id="ARBA00004953"/>
    </source>
</evidence>
<comment type="caution">
    <text evidence="7">The sequence shown here is derived from an EMBL/GenBank/DDBJ whole genome shotgun (WGS) entry which is preliminary data.</text>
</comment>
<dbReference type="InterPro" id="IPR029062">
    <property type="entry name" value="Class_I_gatase-like"/>
</dbReference>
<dbReference type="SUPFAM" id="SSF52540">
    <property type="entry name" value="P-loop containing nucleoside triphosphate hydrolases"/>
    <property type="match status" value="1"/>
</dbReference>
<evidence type="ECO:0000259" key="5">
    <source>
        <dbReference type="Pfam" id="PF01656"/>
    </source>
</evidence>
<dbReference type="CDD" id="cd05389">
    <property type="entry name" value="CobQ_N"/>
    <property type="match status" value="1"/>
</dbReference>
<dbReference type="Gene3D" id="3.40.50.300">
    <property type="entry name" value="P-loop containing nucleotide triphosphate hydrolases"/>
    <property type="match status" value="1"/>
</dbReference>
<feature type="domain" description="CobB/CobQ-like glutamine amidotransferase" evidence="6">
    <location>
        <begin position="250"/>
        <end position="423"/>
    </location>
</feature>
<sequence>MALKTIMLMGCTSDAGKSFLTAALCRYYANQGYRVRPFKAQNMSNFAAVTRDGLEMGRAQYLQAIAARALPDVRMNPVLLKPMADTRSAVIVMGRPDAEISALPWFDRKPRLWGVVQEALHSLQQEAEILVIEGAGSPAEINLKKSDIVNMRVAKEAQADVYLVADIDKGGAFAHLLGTWMCLDEDEKKLVKGFILNKFRGDKTLLREAPMWLEEQTGIPVVAIVDMLPHRLPEEDTLHYRAEPKFGMKNIALLCYPFASNLDEFDPLIHQPGLQVVPLREVRNLEVFDALILPGSRNTAESMRWLNSTGWSAQIQNFAAQQKPILGICGGLQLLGRQILDPAHLESGDMAGLGLLDLETTLDPDKTTLQTTVEHEGQPLSGYEIHHGVTRSLGASPWLPQNLGWQQGQVRGAYLHGLFENRHFVQDFLNILNIQAEVLDWQTETEQELTRIAVQVVKDSGWERVLT</sequence>
<dbReference type="UniPathway" id="UPA00148"/>
<dbReference type="InterPro" id="IPR002586">
    <property type="entry name" value="CobQ/CobB/MinD/ParA_Nub-bd_dom"/>
</dbReference>
<dbReference type="EMBL" id="BJXB01000036">
    <property type="protein sequence ID" value="GEM49516.1"/>
    <property type="molecule type" value="Genomic_DNA"/>
</dbReference>
<dbReference type="GO" id="GO:0003824">
    <property type="term" value="F:catalytic activity"/>
    <property type="evidence" value="ECO:0007669"/>
    <property type="project" value="InterPro"/>
</dbReference>
<dbReference type="InterPro" id="IPR027417">
    <property type="entry name" value="P-loop_NTPase"/>
</dbReference>
<accession>A0A511NAF3</accession>
<dbReference type="GO" id="GO:0015420">
    <property type="term" value="F:ABC-type vitamin B12 transporter activity"/>
    <property type="evidence" value="ECO:0007669"/>
    <property type="project" value="UniProtKB-UniRule"/>
</dbReference>
<evidence type="ECO:0000256" key="3">
    <source>
        <dbReference type="ARBA" id="ARBA00022962"/>
    </source>
</evidence>
<dbReference type="Pfam" id="PF01656">
    <property type="entry name" value="CbiA"/>
    <property type="match status" value="1"/>
</dbReference>
<gene>
    <name evidence="4 7" type="primary">cobQ</name>
    <name evidence="7" type="ORF">DC3_51510</name>
</gene>
<evidence type="ECO:0000256" key="4">
    <source>
        <dbReference type="HAMAP-Rule" id="MF_00028"/>
    </source>
</evidence>
<protein>
    <recommendedName>
        <fullName evidence="4">Cobyric acid synthase</fullName>
    </recommendedName>
</protein>
<dbReference type="InterPro" id="IPR047045">
    <property type="entry name" value="CobQ_N"/>
</dbReference>
<organism evidence="7 8">
    <name type="scientific">Deinococcus cellulosilyticus (strain DSM 18568 / NBRC 106333 / KACC 11606 / 5516J-15)</name>
    <dbReference type="NCBI Taxonomy" id="1223518"/>
    <lineage>
        <taxon>Bacteria</taxon>
        <taxon>Thermotogati</taxon>
        <taxon>Deinococcota</taxon>
        <taxon>Deinococci</taxon>
        <taxon>Deinococcales</taxon>
        <taxon>Deinococcaceae</taxon>
        <taxon>Deinococcus</taxon>
    </lineage>
</organism>
<dbReference type="NCBIfam" id="NF001989">
    <property type="entry name" value="PRK00784.1"/>
    <property type="match status" value="1"/>
</dbReference>
<evidence type="ECO:0000313" key="8">
    <source>
        <dbReference type="Proteomes" id="UP000321306"/>
    </source>
</evidence>
<dbReference type="PANTHER" id="PTHR21343:SF1">
    <property type="entry name" value="COBYRIC ACID SYNTHASE"/>
    <property type="match status" value="1"/>
</dbReference>
<dbReference type="PROSITE" id="PS51273">
    <property type="entry name" value="GATASE_TYPE_1"/>
    <property type="match status" value="1"/>
</dbReference>
<dbReference type="Gene3D" id="3.40.50.880">
    <property type="match status" value="1"/>
</dbReference>